<dbReference type="InterPro" id="IPR042001">
    <property type="entry name" value="Sortase_F"/>
</dbReference>
<accession>A0A927F513</accession>
<keyword evidence="4" id="KW-1185">Reference proteome</keyword>
<dbReference type="GO" id="GO:0016787">
    <property type="term" value="F:hydrolase activity"/>
    <property type="evidence" value="ECO:0007669"/>
    <property type="project" value="UniProtKB-KW"/>
</dbReference>
<name>A0A927F513_9ACTN</name>
<feature type="compositionally biased region" description="Pro residues" evidence="2">
    <location>
        <begin position="36"/>
        <end position="45"/>
    </location>
</feature>
<dbReference type="CDD" id="cd05829">
    <property type="entry name" value="Sortase_F"/>
    <property type="match status" value="1"/>
</dbReference>
<feature type="region of interest" description="Disordered" evidence="2">
    <location>
        <begin position="30"/>
        <end position="65"/>
    </location>
</feature>
<dbReference type="Proteomes" id="UP000632289">
    <property type="component" value="Unassembled WGS sequence"/>
</dbReference>
<protein>
    <submittedName>
        <fullName evidence="3">Class F sortase</fullName>
    </submittedName>
</protein>
<comment type="caution">
    <text evidence="3">The sequence shown here is derived from an EMBL/GenBank/DDBJ whole genome shotgun (WGS) entry which is preliminary data.</text>
</comment>
<dbReference type="EMBL" id="JACXYU010000022">
    <property type="protein sequence ID" value="MBD3934917.1"/>
    <property type="molecule type" value="Genomic_DNA"/>
</dbReference>
<organism evidence="3 4">
    <name type="scientific">Streptomyces chumphonensis</name>
    <dbReference type="NCBI Taxonomy" id="1214925"/>
    <lineage>
        <taxon>Bacteria</taxon>
        <taxon>Bacillati</taxon>
        <taxon>Actinomycetota</taxon>
        <taxon>Actinomycetes</taxon>
        <taxon>Kitasatosporales</taxon>
        <taxon>Streptomycetaceae</taxon>
        <taxon>Streptomyces</taxon>
    </lineage>
</organism>
<dbReference type="InterPro" id="IPR023365">
    <property type="entry name" value="Sortase_dom-sf"/>
</dbReference>
<dbReference type="Pfam" id="PF04203">
    <property type="entry name" value="Sortase"/>
    <property type="match status" value="1"/>
</dbReference>
<dbReference type="SUPFAM" id="SSF63817">
    <property type="entry name" value="Sortase"/>
    <property type="match status" value="1"/>
</dbReference>
<proteinExistence type="predicted"/>
<sequence>MSRAGGRRGARTAAATACAAAGGVLIALGLPTTGAVPPPERPPTAPRAASPEGTARPLPPARPRRVRVPALGLDVVTTPVGLDDDGSVALPDDPDHAGWFTHGPTPGQRGNAVLVGHVDSASGPAAFHGLSAVRPGDRVVVERAHGPGAEFTVTTATVYDRDAFPSGEVYGPSTQPRLTLITCAGWDAERRSYRANLVLTARLARVPDGSGPRTEVS</sequence>
<evidence type="ECO:0000313" key="3">
    <source>
        <dbReference type="EMBL" id="MBD3934917.1"/>
    </source>
</evidence>
<gene>
    <name evidence="3" type="ORF">IF129_25575</name>
</gene>
<dbReference type="AlphaFoldDB" id="A0A927F513"/>
<dbReference type="RefSeq" id="WP_191212214.1">
    <property type="nucleotide sequence ID" value="NZ_JACXYU010000022.1"/>
</dbReference>
<reference evidence="3" key="1">
    <citation type="submission" date="2020-09" db="EMBL/GenBank/DDBJ databases">
        <title>Secondary metabolite and genome analysis of marine Streptomyces chumphonensis KK1-2T.</title>
        <authorList>
            <person name="Phongsopitanun W."/>
            <person name="Kanchanasin P."/>
            <person name="Pittayakhajonwut P."/>
            <person name="Suwanborirux K."/>
            <person name="Tanasupawat S."/>
        </authorList>
    </citation>
    <scope>NUCLEOTIDE SEQUENCE</scope>
    <source>
        <strain evidence="3">KK1-2</strain>
    </source>
</reference>
<dbReference type="InterPro" id="IPR005754">
    <property type="entry name" value="Sortase"/>
</dbReference>
<evidence type="ECO:0000313" key="4">
    <source>
        <dbReference type="Proteomes" id="UP000632289"/>
    </source>
</evidence>
<evidence type="ECO:0000256" key="1">
    <source>
        <dbReference type="ARBA" id="ARBA00022801"/>
    </source>
</evidence>
<evidence type="ECO:0000256" key="2">
    <source>
        <dbReference type="SAM" id="MobiDB-lite"/>
    </source>
</evidence>
<keyword evidence="1" id="KW-0378">Hydrolase</keyword>
<dbReference type="Gene3D" id="2.40.260.10">
    <property type="entry name" value="Sortase"/>
    <property type="match status" value="1"/>
</dbReference>